<dbReference type="InterPro" id="IPR036380">
    <property type="entry name" value="Isochorismatase-like_sf"/>
</dbReference>
<name>A0A1T4Y8R8_9BACL</name>
<organism evidence="4 5">
    <name type="scientific">Sporosarcina newyorkensis</name>
    <dbReference type="NCBI Taxonomy" id="759851"/>
    <lineage>
        <taxon>Bacteria</taxon>
        <taxon>Bacillati</taxon>
        <taxon>Bacillota</taxon>
        <taxon>Bacilli</taxon>
        <taxon>Bacillales</taxon>
        <taxon>Caryophanaceae</taxon>
        <taxon>Sporosarcina</taxon>
    </lineage>
</organism>
<evidence type="ECO:0000313" key="5">
    <source>
        <dbReference type="Proteomes" id="UP000190042"/>
    </source>
</evidence>
<dbReference type="Gene3D" id="3.40.50.850">
    <property type="entry name" value="Isochorismatase-like"/>
    <property type="match status" value="1"/>
</dbReference>
<evidence type="ECO:0000256" key="2">
    <source>
        <dbReference type="ARBA" id="ARBA00022801"/>
    </source>
</evidence>
<dbReference type="AlphaFoldDB" id="A0A1T4Y8R8"/>
<proteinExistence type="inferred from homology"/>
<dbReference type="InterPro" id="IPR050272">
    <property type="entry name" value="Isochorismatase-like_hydrls"/>
</dbReference>
<dbReference type="RefSeq" id="WP_078817520.1">
    <property type="nucleotide sequence ID" value="NZ_FUYJ01000003.1"/>
</dbReference>
<dbReference type="InterPro" id="IPR000868">
    <property type="entry name" value="Isochorismatase-like_dom"/>
</dbReference>
<feature type="domain" description="Isochorismatase-like" evidence="3">
    <location>
        <begin position="6"/>
        <end position="171"/>
    </location>
</feature>
<dbReference type="CDD" id="cd00431">
    <property type="entry name" value="cysteine_hydrolases"/>
    <property type="match status" value="1"/>
</dbReference>
<accession>A0A1T4Y8R8</accession>
<sequence length="224" mass="25163">MDGQNTALLLIDLQNEGGTSAVPGMDRIIKKTADLIKVCRQKKIPIIYTRHINRGDGIGLANREPVDQNGEPLYYHTDSNSIEIISDLRNQPGDIIVDKYRYSGFHESSLDLMLRSLNIKNLIVGGVLTDVCVLSTVMDAYYRDYQIDLVKDICGTTTDGAHMAAVCMMANWVYDISIFDADQMCNKLSGESYHVWKSNEPDELQFTPDNLREVYDKLTVSCTV</sequence>
<evidence type="ECO:0000259" key="3">
    <source>
        <dbReference type="Pfam" id="PF00857"/>
    </source>
</evidence>
<evidence type="ECO:0000256" key="1">
    <source>
        <dbReference type="ARBA" id="ARBA00006336"/>
    </source>
</evidence>
<dbReference type="PANTHER" id="PTHR43540:SF6">
    <property type="entry name" value="ISOCHORISMATASE-LIKE DOMAIN-CONTAINING PROTEIN"/>
    <property type="match status" value="1"/>
</dbReference>
<dbReference type="SUPFAM" id="SSF52499">
    <property type="entry name" value="Isochorismatase-like hydrolases"/>
    <property type="match status" value="1"/>
</dbReference>
<keyword evidence="2" id="KW-0378">Hydrolase</keyword>
<gene>
    <name evidence="4" type="ORF">SAMN04244570_2001</name>
</gene>
<dbReference type="EMBL" id="FUYJ01000003">
    <property type="protein sequence ID" value="SKA98093.1"/>
    <property type="molecule type" value="Genomic_DNA"/>
</dbReference>
<keyword evidence="5" id="KW-1185">Reference proteome</keyword>
<dbReference type="PANTHER" id="PTHR43540">
    <property type="entry name" value="PEROXYUREIDOACRYLATE/UREIDOACRYLATE AMIDOHYDROLASE-RELATED"/>
    <property type="match status" value="1"/>
</dbReference>
<comment type="similarity">
    <text evidence="1">Belongs to the isochorismatase family.</text>
</comment>
<dbReference type="GO" id="GO:0016787">
    <property type="term" value="F:hydrolase activity"/>
    <property type="evidence" value="ECO:0007669"/>
    <property type="project" value="UniProtKB-KW"/>
</dbReference>
<protein>
    <submittedName>
        <fullName evidence="4">Nicotinamidase-related amidase</fullName>
    </submittedName>
</protein>
<dbReference type="Pfam" id="PF00857">
    <property type="entry name" value="Isochorismatase"/>
    <property type="match status" value="1"/>
</dbReference>
<evidence type="ECO:0000313" key="4">
    <source>
        <dbReference type="EMBL" id="SKA98093.1"/>
    </source>
</evidence>
<dbReference type="Proteomes" id="UP000190042">
    <property type="component" value="Unassembled WGS sequence"/>
</dbReference>
<reference evidence="5" key="1">
    <citation type="submission" date="2017-02" db="EMBL/GenBank/DDBJ databases">
        <authorList>
            <person name="Varghese N."/>
            <person name="Submissions S."/>
        </authorList>
    </citation>
    <scope>NUCLEOTIDE SEQUENCE [LARGE SCALE GENOMIC DNA]</scope>
    <source>
        <strain evidence="5">DSM 23966</strain>
    </source>
</reference>